<keyword evidence="4" id="KW-1185">Reference proteome</keyword>
<feature type="coiled-coil region" evidence="1">
    <location>
        <begin position="55"/>
        <end position="82"/>
    </location>
</feature>
<accession>A0A6A6BY87</accession>
<proteinExistence type="predicted"/>
<evidence type="ECO:0000256" key="2">
    <source>
        <dbReference type="SAM" id="MobiDB-lite"/>
    </source>
</evidence>
<sequence>MSTLDRPHKPPEACMIAPKETQNVVVIRNDIELDDIMKKLGSFSRALQSARERLAERHAREVTRLQEQLSNLEQELTATKSDALLLRQVLDEANITNETIRKETDRITSESAKKITDLEVMSENRRRSLESKLKSLAEAKDRELTKLRGELRAMHNYASGRCEHNYDCHSSPNRRGRDVSEITLYSKPAKRPSSVCHEYSGGDRNTKRRRSDSSPSKGDSRKAVYKAAATTHTASVRCHGPGTSPTADIGPVRTASNRNITPLSFTVSWLMAATSPTASQMAAAMGSLSLSIVPSTTGLRVDCNESSAGSPSNTRSTRSVASMDSPHRPRRAGWCWRSVAHRNAATPAATHAPIRRRRLVPGLMPETAHGPPALLNTVNVLWHTYDTRTV</sequence>
<dbReference type="GeneID" id="54568125"/>
<protein>
    <submittedName>
        <fullName evidence="3">Uncharacterized protein</fullName>
    </submittedName>
</protein>
<evidence type="ECO:0000256" key="1">
    <source>
        <dbReference type="SAM" id="Coils"/>
    </source>
</evidence>
<feature type="region of interest" description="Disordered" evidence="2">
    <location>
        <begin position="184"/>
        <end position="256"/>
    </location>
</feature>
<organism evidence="3 4">
    <name type="scientific">Zasmidium cellare ATCC 36951</name>
    <dbReference type="NCBI Taxonomy" id="1080233"/>
    <lineage>
        <taxon>Eukaryota</taxon>
        <taxon>Fungi</taxon>
        <taxon>Dikarya</taxon>
        <taxon>Ascomycota</taxon>
        <taxon>Pezizomycotina</taxon>
        <taxon>Dothideomycetes</taxon>
        <taxon>Dothideomycetidae</taxon>
        <taxon>Mycosphaerellales</taxon>
        <taxon>Mycosphaerellaceae</taxon>
        <taxon>Zasmidium</taxon>
    </lineage>
</organism>
<feature type="region of interest" description="Disordered" evidence="2">
    <location>
        <begin position="302"/>
        <end position="327"/>
    </location>
</feature>
<dbReference type="AlphaFoldDB" id="A0A6A6BY87"/>
<dbReference type="RefSeq" id="XP_033659255.1">
    <property type="nucleotide sequence ID" value="XM_033814853.1"/>
</dbReference>
<reference evidence="3" key="1">
    <citation type="journal article" date="2020" name="Stud. Mycol.">
        <title>101 Dothideomycetes genomes: a test case for predicting lifestyles and emergence of pathogens.</title>
        <authorList>
            <person name="Haridas S."/>
            <person name="Albert R."/>
            <person name="Binder M."/>
            <person name="Bloem J."/>
            <person name="Labutti K."/>
            <person name="Salamov A."/>
            <person name="Andreopoulos B."/>
            <person name="Baker S."/>
            <person name="Barry K."/>
            <person name="Bills G."/>
            <person name="Bluhm B."/>
            <person name="Cannon C."/>
            <person name="Castanera R."/>
            <person name="Culley D."/>
            <person name="Daum C."/>
            <person name="Ezra D."/>
            <person name="Gonzalez J."/>
            <person name="Henrissat B."/>
            <person name="Kuo A."/>
            <person name="Liang C."/>
            <person name="Lipzen A."/>
            <person name="Lutzoni F."/>
            <person name="Magnuson J."/>
            <person name="Mondo S."/>
            <person name="Nolan M."/>
            <person name="Ohm R."/>
            <person name="Pangilinan J."/>
            <person name="Park H.-J."/>
            <person name="Ramirez L."/>
            <person name="Alfaro M."/>
            <person name="Sun H."/>
            <person name="Tritt A."/>
            <person name="Yoshinaga Y."/>
            <person name="Zwiers L.-H."/>
            <person name="Turgeon B."/>
            <person name="Goodwin S."/>
            <person name="Spatafora J."/>
            <person name="Crous P."/>
            <person name="Grigoriev I."/>
        </authorList>
    </citation>
    <scope>NUCLEOTIDE SEQUENCE</scope>
    <source>
        <strain evidence="3">ATCC 36951</strain>
    </source>
</reference>
<keyword evidence="1" id="KW-0175">Coiled coil</keyword>
<dbReference type="EMBL" id="ML993679">
    <property type="protein sequence ID" value="KAF2158366.1"/>
    <property type="molecule type" value="Genomic_DNA"/>
</dbReference>
<gene>
    <name evidence="3" type="ORF">M409DRAFT_61718</name>
</gene>
<feature type="compositionally biased region" description="Polar residues" evidence="2">
    <location>
        <begin position="302"/>
        <end position="322"/>
    </location>
</feature>
<evidence type="ECO:0000313" key="4">
    <source>
        <dbReference type="Proteomes" id="UP000799537"/>
    </source>
</evidence>
<dbReference type="Proteomes" id="UP000799537">
    <property type="component" value="Unassembled WGS sequence"/>
</dbReference>
<name>A0A6A6BY87_ZASCE</name>
<evidence type="ECO:0000313" key="3">
    <source>
        <dbReference type="EMBL" id="KAF2158366.1"/>
    </source>
</evidence>